<proteinExistence type="predicted"/>
<comment type="caution">
    <text evidence="1">The sequence shown here is derived from an EMBL/GenBank/DDBJ whole genome shotgun (WGS) entry which is preliminary data.</text>
</comment>
<sequence>MGITSIIFIVIHDVRSILFSAKEKEDKGYFGYKVHERIKLTLHSETT</sequence>
<keyword evidence="2" id="KW-1185">Reference proteome</keyword>
<dbReference type="AlphaFoldDB" id="A0A7U8C7L8"/>
<evidence type="ECO:0000313" key="2">
    <source>
        <dbReference type="Proteomes" id="UP000002171"/>
    </source>
</evidence>
<accession>A0A7U8C7L8</accession>
<dbReference type="EMBL" id="AAOW01000007">
    <property type="protein sequence ID" value="EAR61580.1"/>
    <property type="molecule type" value="Genomic_DNA"/>
</dbReference>
<gene>
    <name evidence="1" type="ORF">MED92_13036</name>
</gene>
<protein>
    <submittedName>
        <fullName evidence="1">Uncharacterized protein</fullName>
    </submittedName>
</protein>
<dbReference type="Proteomes" id="UP000002171">
    <property type="component" value="Unassembled WGS sequence"/>
</dbReference>
<evidence type="ECO:0000313" key="1">
    <source>
        <dbReference type="EMBL" id="EAR61580.1"/>
    </source>
</evidence>
<organism evidence="1 2">
    <name type="scientific">Neptuniibacter caesariensis</name>
    <dbReference type="NCBI Taxonomy" id="207954"/>
    <lineage>
        <taxon>Bacteria</taxon>
        <taxon>Pseudomonadati</taxon>
        <taxon>Pseudomonadota</taxon>
        <taxon>Gammaproteobacteria</taxon>
        <taxon>Oceanospirillales</taxon>
        <taxon>Oceanospirillaceae</taxon>
        <taxon>Neptuniibacter</taxon>
    </lineage>
</organism>
<name>A0A7U8C7L8_NEPCE</name>
<reference evidence="1 2" key="1">
    <citation type="submission" date="2006-02" db="EMBL/GenBank/DDBJ databases">
        <authorList>
            <person name="Pinhassi J."/>
            <person name="Pedros-Alio C."/>
            <person name="Ferriera S."/>
            <person name="Johnson J."/>
            <person name="Kravitz S."/>
            <person name="Halpern A."/>
            <person name="Remington K."/>
            <person name="Beeson K."/>
            <person name="Tran B."/>
            <person name="Rogers Y.-H."/>
            <person name="Friedman R."/>
            <person name="Venter J.C."/>
        </authorList>
    </citation>
    <scope>NUCLEOTIDE SEQUENCE [LARGE SCALE GENOMIC DNA]</scope>
    <source>
        <strain evidence="1 2">MED92</strain>
    </source>
</reference>